<dbReference type="PANTHER" id="PTHR24300">
    <property type="entry name" value="CYTOCHROME P450 508A4-RELATED"/>
    <property type="match status" value="1"/>
</dbReference>
<evidence type="ECO:0000256" key="4">
    <source>
        <dbReference type="ARBA" id="ARBA00023002"/>
    </source>
</evidence>
<evidence type="ECO:0000256" key="5">
    <source>
        <dbReference type="ARBA" id="ARBA00023004"/>
    </source>
</evidence>
<dbReference type="GO" id="GO:0016712">
    <property type="term" value="F:oxidoreductase activity, acting on paired donors, with incorporation or reduction of molecular oxygen, reduced flavin or flavoprotein as one donor, and incorporation of one atom of oxygen"/>
    <property type="evidence" value="ECO:0007669"/>
    <property type="project" value="TreeGrafter"/>
</dbReference>
<dbReference type="PRINTS" id="PR00463">
    <property type="entry name" value="EP450I"/>
</dbReference>
<proteinExistence type="inferred from homology"/>
<dbReference type="EMBL" id="AZBU02000012">
    <property type="protein sequence ID" value="TKR59699.1"/>
    <property type="molecule type" value="Genomic_DNA"/>
</dbReference>
<evidence type="ECO:0000256" key="7">
    <source>
        <dbReference type="PIRSR" id="PIRSR602401-1"/>
    </source>
</evidence>
<reference evidence="9 10" key="2">
    <citation type="journal article" date="2019" name="G3 (Bethesda)">
        <title>Hybrid Assembly of the Genome of the Entomopathogenic Nematode Steinernema carpocapsae Identifies the X-Chromosome.</title>
        <authorList>
            <person name="Serra L."/>
            <person name="Macchietto M."/>
            <person name="Macias-Munoz A."/>
            <person name="McGill C.J."/>
            <person name="Rodriguez I.M."/>
            <person name="Rodriguez B."/>
            <person name="Murad R."/>
            <person name="Mortazavi A."/>
        </authorList>
    </citation>
    <scope>NUCLEOTIDE SEQUENCE [LARGE SCALE GENOMIC DNA]</scope>
    <source>
        <strain evidence="9 10">ALL</strain>
    </source>
</reference>
<protein>
    <recommendedName>
        <fullName evidence="11">Cytochrome P450</fullName>
    </recommendedName>
</protein>
<evidence type="ECO:0000256" key="8">
    <source>
        <dbReference type="RuleBase" id="RU000461"/>
    </source>
</evidence>
<dbReference type="SUPFAM" id="SSF48264">
    <property type="entry name" value="Cytochrome P450"/>
    <property type="match status" value="1"/>
</dbReference>
<gene>
    <name evidence="9" type="ORF">L596_029335</name>
</gene>
<dbReference type="FunFam" id="1.10.630.10:FF:000036">
    <property type="entry name" value="CYtochrome P450 family"/>
    <property type="match status" value="1"/>
</dbReference>
<name>A0A4U5LUB8_STECR</name>
<keyword evidence="5 7" id="KW-0408">Iron</keyword>
<feature type="binding site" description="axial binding residue" evidence="7">
    <location>
        <position position="376"/>
    </location>
    <ligand>
        <name>heme</name>
        <dbReference type="ChEBI" id="CHEBI:30413"/>
    </ligand>
    <ligandPart>
        <name>Fe</name>
        <dbReference type="ChEBI" id="CHEBI:18248"/>
    </ligandPart>
</feature>
<dbReference type="InterPro" id="IPR036396">
    <property type="entry name" value="Cyt_P450_sf"/>
</dbReference>
<dbReference type="GO" id="GO:0020037">
    <property type="term" value="F:heme binding"/>
    <property type="evidence" value="ECO:0007669"/>
    <property type="project" value="InterPro"/>
</dbReference>
<sequence length="437" mass="50194">MPAVNVCDFKTATDAFIKTADAHTGRIRSYVTDLLRGKNGLLFSDGPEWQEQRRFSLHVLRNFGVGRNLMQERIIEEVQYCFGLLDKKFKEHGKKKLTFSPAKLFDPLVGSIINKMLAGFGFEEFNMHKFYELKHSLDHALGENSIFDTALLSSKTKNLPYFKQRIEMLSKPTLTILGLLKKLVEKRKTQIADGTYVLDDTQPNDYIDAYLSEMERRKKQGEPMGSFTEECLTINLLDLWIAGMETTILTLCWALIYILNNPDVQEKARKEILEATGGNRFVELADKKDLHYLNAVITEVQRHASILNFNLWHRTTTKIMVGDYLIPENVTIAPQISVIMSNEEEFKDPYKFDPERFMDGKHDQHVIPFSIGKRSCLGEGLARAELFLVLGNFLQTYKISVPEGQNPPSTKPLSPFGTMHRYRPFECCFEKIKDIDE</sequence>
<evidence type="ECO:0000256" key="2">
    <source>
        <dbReference type="ARBA" id="ARBA00010617"/>
    </source>
</evidence>
<dbReference type="GO" id="GO:0006082">
    <property type="term" value="P:organic acid metabolic process"/>
    <property type="evidence" value="ECO:0007669"/>
    <property type="project" value="TreeGrafter"/>
</dbReference>
<keyword evidence="3 7" id="KW-0479">Metal-binding</keyword>
<organism evidence="9 10">
    <name type="scientific">Steinernema carpocapsae</name>
    <name type="common">Entomopathogenic nematode</name>
    <dbReference type="NCBI Taxonomy" id="34508"/>
    <lineage>
        <taxon>Eukaryota</taxon>
        <taxon>Metazoa</taxon>
        <taxon>Ecdysozoa</taxon>
        <taxon>Nematoda</taxon>
        <taxon>Chromadorea</taxon>
        <taxon>Rhabditida</taxon>
        <taxon>Tylenchina</taxon>
        <taxon>Panagrolaimomorpha</taxon>
        <taxon>Strongyloidoidea</taxon>
        <taxon>Steinernematidae</taxon>
        <taxon>Steinernema</taxon>
    </lineage>
</organism>
<dbReference type="Gene3D" id="1.10.630.10">
    <property type="entry name" value="Cytochrome P450"/>
    <property type="match status" value="1"/>
</dbReference>
<dbReference type="GO" id="GO:0005737">
    <property type="term" value="C:cytoplasm"/>
    <property type="evidence" value="ECO:0007669"/>
    <property type="project" value="TreeGrafter"/>
</dbReference>
<dbReference type="InterPro" id="IPR001128">
    <property type="entry name" value="Cyt_P450"/>
</dbReference>
<dbReference type="Pfam" id="PF00067">
    <property type="entry name" value="p450"/>
    <property type="match status" value="1"/>
</dbReference>
<dbReference type="InterPro" id="IPR002401">
    <property type="entry name" value="Cyt_P450_E_grp-I"/>
</dbReference>
<dbReference type="AlphaFoldDB" id="A0A4U5LUB8"/>
<keyword evidence="10" id="KW-1185">Reference proteome</keyword>
<comment type="cofactor">
    <cofactor evidence="1 7">
        <name>heme</name>
        <dbReference type="ChEBI" id="CHEBI:30413"/>
    </cofactor>
</comment>
<evidence type="ECO:0000256" key="3">
    <source>
        <dbReference type="ARBA" id="ARBA00022723"/>
    </source>
</evidence>
<dbReference type="PANTHER" id="PTHR24300:SF375">
    <property type="entry name" value="CYTOCHROME P450 FAMILY"/>
    <property type="match status" value="1"/>
</dbReference>
<dbReference type="GO" id="GO:0006805">
    <property type="term" value="P:xenobiotic metabolic process"/>
    <property type="evidence" value="ECO:0007669"/>
    <property type="project" value="TreeGrafter"/>
</dbReference>
<dbReference type="PROSITE" id="PS00086">
    <property type="entry name" value="CYTOCHROME_P450"/>
    <property type="match status" value="1"/>
</dbReference>
<reference evidence="9 10" key="1">
    <citation type="journal article" date="2015" name="Genome Biol.">
        <title>Comparative genomics of Steinernema reveals deeply conserved gene regulatory networks.</title>
        <authorList>
            <person name="Dillman A.R."/>
            <person name="Macchietto M."/>
            <person name="Porter C.F."/>
            <person name="Rogers A."/>
            <person name="Williams B."/>
            <person name="Antoshechkin I."/>
            <person name="Lee M.M."/>
            <person name="Goodwin Z."/>
            <person name="Lu X."/>
            <person name="Lewis E.E."/>
            <person name="Goodrich-Blair H."/>
            <person name="Stock S.P."/>
            <person name="Adams B.J."/>
            <person name="Sternberg P.W."/>
            <person name="Mortazavi A."/>
        </authorList>
    </citation>
    <scope>NUCLEOTIDE SEQUENCE [LARGE SCALE GENOMIC DNA]</scope>
    <source>
        <strain evidence="9 10">ALL</strain>
    </source>
</reference>
<keyword evidence="6 8" id="KW-0503">Monooxygenase</keyword>
<dbReference type="CDD" id="cd20617">
    <property type="entry name" value="CYP1_2-like"/>
    <property type="match status" value="1"/>
</dbReference>
<evidence type="ECO:0000313" key="9">
    <source>
        <dbReference type="EMBL" id="TKR59699.1"/>
    </source>
</evidence>
<comment type="caution">
    <text evidence="9">The sequence shown here is derived from an EMBL/GenBank/DDBJ whole genome shotgun (WGS) entry which is preliminary data.</text>
</comment>
<dbReference type="STRING" id="34508.A0A4U5LUB8"/>
<evidence type="ECO:0000313" key="10">
    <source>
        <dbReference type="Proteomes" id="UP000298663"/>
    </source>
</evidence>
<dbReference type="OrthoDB" id="2789670at2759"/>
<dbReference type="PRINTS" id="PR00385">
    <property type="entry name" value="P450"/>
</dbReference>
<dbReference type="InterPro" id="IPR050182">
    <property type="entry name" value="Cytochrome_P450_fam2"/>
</dbReference>
<dbReference type="InterPro" id="IPR017972">
    <property type="entry name" value="Cyt_P450_CS"/>
</dbReference>
<keyword evidence="4 8" id="KW-0560">Oxidoreductase</keyword>
<dbReference type="Proteomes" id="UP000298663">
    <property type="component" value="Unassembled WGS sequence"/>
</dbReference>
<keyword evidence="7 8" id="KW-0349">Heme</keyword>
<accession>A0A4U5LUB8</accession>
<evidence type="ECO:0000256" key="1">
    <source>
        <dbReference type="ARBA" id="ARBA00001971"/>
    </source>
</evidence>
<dbReference type="GO" id="GO:0005506">
    <property type="term" value="F:iron ion binding"/>
    <property type="evidence" value="ECO:0007669"/>
    <property type="project" value="InterPro"/>
</dbReference>
<evidence type="ECO:0008006" key="11">
    <source>
        <dbReference type="Google" id="ProtNLM"/>
    </source>
</evidence>
<evidence type="ECO:0000256" key="6">
    <source>
        <dbReference type="ARBA" id="ARBA00023033"/>
    </source>
</evidence>
<comment type="similarity">
    <text evidence="2 8">Belongs to the cytochrome P450 family.</text>
</comment>